<evidence type="ECO:0000256" key="1">
    <source>
        <dbReference type="SAM" id="MobiDB-lite"/>
    </source>
</evidence>
<reference evidence="4" key="1">
    <citation type="journal article" date="2019" name="Int. J. Syst. Evol. Microbiol.">
        <title>The Global Catalogue of Microorganisms (GCM) 10K type strain sequencing project: providing services to taxonomists for standard genome sequencing and annotation.</title>
        <authorList>
            <consortium name="The Broad Institute Genomics Platform"/>
            <consortium name="The Broad Institute Genome Sequencing Center for Infectious Disease"/>
            <person name="Wu L."/>
            <person name="Ma J."/>
        </authorList>
    </citation>
    <scope>NUCLEOTIDE SEQUENCE [LARGE SCALE GENOMIC DNA]</scope>
    <source>
        <strain evidence="4">JCM 17738</strain>
    </source>
</reference>
<dbReference type="EMBL" id="BAABFX010000009">
    <property type="protein sequence ID" value="GAA4388132.1"/>
    <property type="molecule type" value="Genomic_DNA"/>
</dbReference>
<keyword evidence="2" id="KW-1133">Transmembrane helix</keyword>
<feature type="transmembrane region" description="Helical" evidence="2">
    <location>
        <begin position="32"/>
        <end position="50"/>
    </location>
</feature>
<comment type="caution">
    <text evidence="3">The sequence shown here is derived from an EMBL/GenBank/DDBJ whole genome shotgun (WGS) entry which is preliminary data.</text>
</comment>
<protein>
    <recommendedName>
        <fullName evidence="5">DUF3099 domain-containing protein</fullName>
    </recommendedName>
</protein>
<evidence type="ECO:0000313" key="3">
    <source>
        <dbReference type="EMBL" id="GAA4388132.1"/>
    </source>
</evidence>
<organism evidence="3 4">
    <name type="scientific">Ornithinibacter aureus</name>
    <dbReference type="NCBI Taxonomy" id="622664"/>
    <lineage>
        <taxon>Bacteria</taxon>
        <taxon>Bacillati</taxon>
        <taxon>Actinomycetota</taxon>
        <taxon>Actinomycetes</taxon>
        <taxon>Micrococcales</taxon>
        <taxon>Intrasporangiaceae</taxon>
        <taxon>Ornithinibacter</taxon>
    </lineage>
</organism>
<feature type="compositionally biased region" description="Polar residues" evidence="1">
    <location>
        <begin position="1"/>
        <end position="20"/>
    </location>
</feature>
<accession>A0ABP8JBB8</accession>
<dbReference type="Proteomes" id="UP001500390">
    <property type="component" value="Unassembled WGS sequence"/>
</dbReference>
<keyword evidence="2" id="KW-0812">Transmembrane</keyword>
<dbReference type="Pfam" id="PF11298">
    <property type="entry name" value="DUF3099"/>
    <property type="match status" value="1"/>
</dbReference>
<dbReference type="InterPro" id="IPR021449">
    <property type="entry name" value="DUF3099"/>
</dbReference>
<evidence type="ECO:0008006" key="5">
    <source>
        <dbReference type="Google" id="ProtNLM"/>
    </source>
</evidence>
<sequence length="107" mass="12065">MPTTQPRQAPTAQSVTSVPESRTEEQSRRLRRYLATMVVRTVCFVLLVVIDHPIRWVFAFGAVFLPFFAVVAANAVSPRLRGRVMPVLPRTDDTLLITREADSPTDR</sequence>
<name>A0ABP8JBB8_9MICO</name>
<gene>
    <name evidence="3" type="ORF">GCM10023153_03100</name>
</gene>
<feature type="region of interest" description="Disordered" evidence="1">
    <location>
        <begin position="1"/>
        <end position="25"/>
    </location>
</feature>
<evidence type="ECO:0000313" key="4">
    <source>
        <dbReference type="Proteomes" id="UP001500390"/>
    </source>
</evidence>
<keyword evidence="2" id="KW-0472">Membrane</keyword>
<feature type="transmembrane region" description="Helical" evidence="2">
    <location>
        <begin position="56"/>
        <end position="76"/>
    </location>
</feature>
<proteinExistence type="predicted"/>
<keyword evidence="4" id="KW-1185">Reference proteome</keyword>
<evidence type="ECO:0000256" key="2">
    <source>
        <dbReference type="SAM" id="Phobius"/>
    </source>
</evidence>
<dbReference type="RefSeq" id="WP_159899169.1">
    <property type="nucleotide sequence ID" value="NZ_BAABFX010000009.1"/>
</dbReference>